<sequence length="72" mass="8511">MRETLQRAVAWELVEIRMLNLRFALILLVFLATGIEPIIGRFSGLQAFYNWIYLFHIPLFAFVTGYFARLRC</sequence>
<feature type="transmembrane region" description="Helical" evidence="1">
    <location>
        <begin position="21"/>
        <end position="39"/>
    </location>
</feature>
<name>A0ABV1KLH5_9BACL</name>
<evidence type="ECO:0000313" key="3">
    <source>
        <dbReference type="Proteomes" id="UP001493487"/>
    </source>
</evidence>
<keyword evidence="3" id="KW-1185">Reference proteome</keyword>
<organism evidence="2 3">
    <name type="scientific">Cohnella silvisoli</name>
    <dbReference type="NCBI Taxonomy" id="2873699"/>
    <lineage>
        <taxon>Bacteria</taxon>
        <taxon>Bacillati</taxon>
        <taxon>Bacillota</taxon>
        <taxon>Bacilli</taxon>
        <taxon>Bacillales</taxon>
        <taxon>Paenibacillaceae</taxon>
        <taxon>Cohnella</taxon>
    </lineage>
</organism>
<keyword evidence="1" id="KW-0812">Transmembrane</keyword>
<gene>
    <name evidence="2" type="ORF">QJS35_01055</name>
</gene>
<evidence type="ECO:0008006" key="4">
    <source>
        <dbReference type="Google" id="ProtNLM"/>
    </source>
</evidence>
<dbReference type="RefSeq" id="WP_232182822.1">
    <property type="nucleotide sequence ID" value="NZ_JAIOAP010000001.1"/>
</dbReference>
<reference evidence="2 3" key="1">
    <citation type="journal article" date="2023" name="Genome Announc.">
        <title>Pan-Genome Analyses of the Genus Cohnella and Proposal of the Novel Species Cohnella silvisoli sp. nov., Isolated from Forest Soil.</title>
        <authorList>
            <person name="Wang C."/>
            <person name="Mao L."/>
            <person name="Bao G."/>
            <person name="Zhu H."/>
        </authorList>
    </citation>
    <scope>NUCLEOTIDE SEQUENCE [LARGE SCALE GENOMIC DNA]</scope>
    <source>
        <strain evidence="2 3">NL03-T5-1</strain>
    </source>
</reference>
<evidence type="ECO:0000256" key="1">
    <source>
        <dbReference type="SAM" id="Phobius"/>
    </source>
</evidence>
<protein>
    <recommendedName>
        <fullName evidence="4">Acyltransferase 3 domain-containing protein</fullName>
    </recommendedName>
</protein>
<proteinExistence type="predicted"/>
<dbReference type="Proteomes" id="UP001493487">
    <property type="component" value="Unassembled WGS sequence"/>
</dbReference>
<feature type="transmembrane region" description="Helical" evidence="1">
    <location>
        <begin position="51"/>
        <end position="68"/>
    </location>
</feature>
<dbReference type="EMBL" id="JASKHM010000001">
    <property type="protein sequence ID" value="MEQ4480974.1"/>
    <property type="molecule type" value="Genomic_DNA"/>
</dbReference>
<accession>A0ABV1KLH5</accession>
<comment type="caution">
    <text evidence="2">The sequence shown here is derived from an EMBL/GenBank/DDBJ whole genome shotgun (WGS) entry which is preliminary data.</text>
</comment>
<keyword evidence="1" id="KW-0472">Membrane</keyword>
<keyword evidence="1" id="KW-1133">Transmembrane helix</keyword>
<evidence type="ECO:0000313" key="2">
    <source>
        <dbReference type="EMBL" id="MEQ4480974.1"/>
    </source>
</evidence>